<evidence type="ECO:0000256" key="1">
    <source>
        <dbReference type="SAM" id="SignalP"/>
    </source>
</evidence>
<reference evidence="3 4" key="1">
    <citation type="journal article" date="2016" name="Front. Microbiol.">
        <title>Genomic Resource of Rice Seed Associated Bacteria.</title>
        <authorList>
            <person name="Midha S."/>
            <person name="Bansal K."/>
            <person name="Sharma S."/>
            <person name="Kumar N."/>
            <person name="Patil P.P."/>
            <person name="Chaudhry V."/>
            <person name="Patil P.B."/>
        </authorList>
    </citation>
    <scope>NUCLEOTIDE SEQUENCE [LARGE SCALE GENOMIC DNA]</scope>
    <source>
        <strain evidence="3 4">NS226</strain>
    </source>
</reference>
<dbReference type="Pfam" id="PF21112">
    <property type="entry name" value="CsgH"/>
    <property type="match status" value="1"/>
</dbReference>
<evidence type="ECO:0000313" key="4">
    <source>
        <dbReference type="Proteomes" id="UP000078272"/>
    </source>
</evidence>
<dbReference type="InterPro" id="IPR053722">
    <property type="entry name" value="Curli_assembly_CsgC/AgfC"/>
</dbReference>
<dbReference type="Gene3D" id="2.60.40.2420">
    <property type="match status" value="1"/>
</dbReference>
<feature type="signal peptide" evidence="1">
    <location>
        <begin position="1"/>
        <end position="26"/>
    </location>
</feature>
<dbReference type="NCBIfam" id="NF041112">
    <property type="entry name" value="chap_CsgH_alph"/>
    <property type="match status" value="1"/>
</dbReference>
<keyword evidence="1" id="KW-0732">Signal</keyword>
<dbReference type="InterPro" id="IPR006311">
    <property type="entry name" value="TAT_signal"/>
</dbReference>
<feature type="chain" id="PRO_5008041850" description="CsgH-like domain-containing protein" evidence="1">
    <location>
        <begin position="27"/>
        <end position="134"/>
    </location>
</feature>
<accession>A0A175RFR3</accession>
<feature type="domain" description="CsgH-like" evidence="2">
    <location>
        <begin position="39"/>
        <end position="126"/>
    </location>
</feature>
<organism evidence="3 4">
    <name type="scientific">Aureimonas ureilytica</name>
    <dbReference type="NCBI Taxonomy" id="401562"/>
    <lineage>
        <taxon>Bacteria</taxon>
        <taxon>Pseudomonadati</taxon>
        <taxon>Pseudomonadota</taxon>
        <taxon>Alphaproteobacteria</taxon>
        <taxon>Hyphomicrobiales</taxon>
        <taxon>Aurantimonadaceae</taxon>
        <taxon>Aureimonas</taxon>
    </lineage>
</organism>
<comment type="caution">
    <text evidence="3">The sequence shown here is derived from an EMBL/GenBank/DDBJ whole genome shotgun (WGS) entry which is preliminary data.</text>
</comment>
<dbReference type="OrthoDB" id="7916642at2"/>
<sequence>MLRFSSPSRRTLLALGLVLAPAAAWAAMSGSATPSGAPVRCEIRATPQGGLLALEALVETDKSVSGRYSLEIEGSGSGGGTQLTQGGPFETKAGKTATLGSVTLSSKGALYDVSLDVTVAGKTISCNERVSGRI</sequence>
<evidence type="ECO:0000313" key="3">
    <source>
        <dbReference type="EMBL" id="KTQ98215.1"/>
    </source>
</evidence>
<dbReference type="PROSITE" id="PS51318">
    <property type="entry name" value="TAT"/>
    <property type="match status" value="1"/>
</dbReference>
<dbReference type="InterPro" id="IPR048632">
    <property type="entry name" value="CsgH-like"/>
</dbReference>
<evidence type="ECO:0000259" key="2">
    <source>
        <dbReference type="Pfam" id="PF21112"/>
    </source>
</evidence>
<name>A0A175RFR3_9HYPH</name>
<dbReference type="AlphaFoldDB" id="A0A175RFR3"/>
<dbReference type="EMBL" id="LDPZ01000004">
    <property type="protein sequence ID" value="KTQ98215.1"/>
    <property type="molecule type" value="Genomic_DNA"/>
</dbReference>
<gene>
    <name evidence="3" type="ORF">NS226_01305</name>
</gene>
<dbReference type="STRING" id="401562.NS365_16560"/>
<dbReference type="PATRIC" id="fig|401562.3.peg.3139"/>
<proteinExistence type="predicted"/>
<dbReference type="RefSeq" id="WP_058633441.1">
    <property type="nucleotide sequence ID" value="NZ_LDPZ01000004.1"/>
</dbReference>
<protein>
    <recommendedName>
        <fullName evidence="2">CsgH-like domain-containing protein</fullName>
    </recommendedName>
</protein>
<dbReference type="InterPro" id="IPR047726">
    <property type="entry name" value="CsgH_dom"/>
</dbReference>
<dbReference type="Proteomes" id="UP000078272">
    <property type="component" value="Unassembled WGS sequence"/>
</dbReference>